<feature type="chain" id="PRO_5025667836" description="Ubiquitin 3 binding protein But2 C-terminal domain-containing protein" evidence="1">
    <location>
        <begin position="20"/>
        <end position="201"/>
    </location>
</feature>
<accession>A0A6A6E6F7</accession>
<keyword evidence="1" id="KW-0732">Signal</keyword>
<dbReference type="AlphaFoldDB" id="A0A6A6E6F7"/>
<name>A0A6A6E6F7_9PEZI</name>
<protein>
    <recommendedName>
        <fullName evidence="4">Ubiquitin 3 binding protein But2 C-terminal domain-containing protein</fullName>
    </recommendedName>
</protein>
<organism evidence="2 3">
    <name type="scientific">Zopfia rhizophila CBS 207.26</name>
    <dbReference type="NCBI Taxonomy" id="1314779"/>
    <lineage>
        <taxon>Eukaryota</taxon>
        <taxon>Fungi</taxon>
        <taxon>Dikarya</taxon>
        <taxon>Ascomycota</taxon>
        <taxon>Pezizomycotina</taxon>
        <taxon>Dothideomycetes</taxon>
        <taxon>Dothideomycetes incertae sedis</taxon>
        <taxon>Zopfiaceae</taxon>
        <taxon>Zopfia</taxon>
    </lineage>
</organism>
<dbReference type="Proteomes" id="UP000800200">
    <property type="component" value="Unassembled WGS sequence"/>
</dbReference>
<dbReference type="OrthoDB" id="3772810at2759"/>
<proteinExistence type="predicted"/>
<dbReference type="EMBL" id="ML994627">
    <property type="protein sequence ID" value="KAF2187404.1"/>
    <property type="molecule type" value="Genomic_DNA"/>
</dbReference>
<evidence type="ECO:0000256" key="1">
    <source>
        <dbReference type="SAM" id="SignalP"/>
    </source>
</evidence>
<keyword evidence="3" id="KW-1185">Reference proteome</keyword>
<evidence type="ECO:0008006" key="4">
    <source>
        <dbReference type="Google" id="ProtNLM"/>
    </source>
</evidence>
<evidence type="ECO:0000313" key="3">
    <source>
        <dbReference type="Proteomes" id="UP000800200"/>
    </source>
</evidence>
<evidence type="ECO:0000313" key="2">
    <source>
        <dbReference type="EMBL" id="KAF2187404.1"/>
    </source>
</evidence>
<feature type="signal peptide" evidence="1">
    <location>
        <begin position="1"/>
        <end position="19"/>
    </location>
</feature>
<reference evidence="2" key="1">
    <citation type="journal article" date="2020" name="Stud. Mycol.">
        <title>101 Dothideomycetes genomes: a test case for predicting lifestyles and emergence of pathogens.</title>
        <authorList>
            <person name="Haridas S."/>
            <person name="Albert R."/>
            <person name="Binder M."/>
            <person name="Bloem J."/>
            <person name="Labutti K."/>
            <person name="Salamov A."/>
            <person name="Andreopoulos B."/>
            <person name="Baker S."/>
            <person name="Barry K."/>
            <person name="Bills G."/>
            <person name="Bluhm B."/>
            <person name="Cannon C."/>
            <person name="Castanera R."/>
            <person name="Culley D."/>
            <person name="Daum C."/>
            <person name="Ezra D."/>
            <person name="Gonzalez J."/>
            <person name="Henrissat B."/>
            <person name="Kuo A."/>
            <person name="Liang C."/>
            <person name="Lipzen A."/>
            <person name="Lutzoni F."/>
            <person name="Magnuson J."/>
            <person name="Mondo S."/>
            <person name="Nolan M."/>
            <person name="Ohm R."/>
            <person name="Pangilinan J."/>
            <person name="Park H.-J."/>
            <person name="Ramirez L."/>
            <person name="Alfaro M."/>
            <person name="Sun H."/>
            <person name="Tritt A."/>
            <person name="Yoshinaga Y."/>
            <person name="Zwiers L.-H."/>
            <person name="Turgeon B."/>
            <person name="Goodwin S."/>
            <person name="Spatafora J."/>
            <person name="Crous P."/>
            <person name="Grigoriev I."/>
        </authorList>
    </citation>
    <scope>NUCLEOTIDE SEQUENCE</scope>
    <source>
        <strain evidence="2">CBS 207.26</strain>
    </source>
</reference>
<sequence length="201" mass="22207">MRFSILVLATLFTGSGTLAYPTPETPTEASYSCTQYPSEFRLMNSRFPSREFNPSTWFMALRQQDDTFIVATQVQFQGVDANPVSSCTLELVLPAPNATLILGPNPQLKVYQAARDPITPVTWLDYEGINGGTVLGKVDDLRIGGVEQGKVIVVGNAKCNETMTFHVGMAFPGQEWTNYWDFVQVNPPAVPVRGWRLTHGC</sequence>
<gene>
    <name evidence="2" type="ORF">K469DRAFT_569878</name>
</gene>